<reference evidence="1" key="1">
    <citation type="journal article" date="2021" name="mSystems">
        <title>Bacteria and Archaea Synergistically Convert Glycine Betaine to Biogenic Methane in the Formosa Cold Seep of the South China Sea.</title>
        <authorList>
            <person name="Li L."/>
            <person name="Zhang W."/>
            <person name="Zhang S."/>
            <person name="Song L."/>
            <person name="Sun Q."/>
            <person name="Zhang H."/>
            <person name="Xiang H."/>
            <person name="Dong X."/>
        </authorList>
    </citation>
    <scope>NUCLEOTIDE SEQUENCE</scope>
    <source>
        <strain evidence="1">ZWT</strain>
    </source>
</reference>
<dbReference type="Proteomes" id="UP001056429">
    <property type="component" value="Unassembled WGS sequence"/>
</dbReference>
<proteinExistence type="predicted"/>
<keyword evidence="2" id="KW-1185">Reference proteome</keyword>
<evidence type="ECO:0000313" key="2">
    <source>
        <dbReference type="Proteomes" id="UP001056429"/>
    </source>
</evidence>
<dbReference type="AlphaFoldDB" id="A0A9J6P1I4"/>
<protein>
    <submittedName>
        <fullName evidence="1">Uncharacterized protein</fullName>
    </submittedName>
</protein>
<reference evidence="1" key="2">
    <citation type="submission" date="2021-04" db="EMBL/GenBank/DDBJ databases">
        <authorList>
            <person name="Dong X."/>
        </authorList>
    </citation>
    <scope>NUCLEOTIDE SEQUENCE</scope>
    <source>
        <strain evidence="1">ZWT</strain>
    </source>
</reference>
<name>A0A9J6P1I4_9CLOT</name>
<evidence type="ECO:0000313" key="1">
    <source>
        <dbReference type="EMBL" id="MCM1990626.1"/>
    </source>
</evidence>
<accession>A0A9J6P1I4</accession>
<gene>
    <name evidence="1" type="ORF">KDK92_12910</name>
</gene>
<sequence>MKNSHFKEHKIDDITVYVHDVITLTNESELFQTLKLPFMPPVIGVKGVTHKN</sequence>
<dbReference type="RefSeq" id="WP_250859701.1">
    <property type="nucleotide sequence ID" value="NZ_JAGSOJ010000002.1"/>
</dbReference>
<organism evidence="1 2">
    <name type="scientific">Oceanirhabdus seepicola</name>
    <dbReference type="NCBI Taxonomy" id="2828781"/>
    <lineage>
        <taxon>Bacteria</taxon>
        <taxon>Bacillati</taxon>
        <taxon>Bacillota</taxon>
        <taxon>Clostridia</taxon>
        <taxon>Eubacteriales</taxon>
        <taxon>Clostridiaceae</taxon>
        <taxon>Oceanirhabdus</taxon>
    </lineage>
</organism>
<dbReference type="EMBL" id="JAGSOJ010000002">
    <property type="protein sequence ID" value="MCM1990626.1"/>
    <property type="molecule type" value="Genomic_DNA"/>
</dbReference>
<comment type="caution">
    <text evidence="1">The sequence shown here is derived from an EMBL/GenBank/DDBJ whole genome shotgun (WGS) entry which is preliminary data.</text>
</comment>